<evidence type="ECO:0008006" key="5">
    <source>
        <dbReference type="Google" id="ProtNLM"/>
    </source>
</evidence>
<comment type="similarity">
    <text evidence="1">Belongs to the plant acyltransferase family.</text>
</comment>
<dbReference type="AlphaFoldDB" id="A0A4Y7JE86"/>
<evidence type="ECO:0000256" key="2">
    <source>
        <dbReference type="ARBA" id="ARBA00022679"/>
    </source>
</evidence>
<gene>
    <name evidence="3" type="ORF">C5167_006770</name>
</gene>
<reference evidence="3 4" key="1">
    <citation type="journal article" date="2018" name="Science">
        <title>The opium poppy genome and morphinan production.</title>
        <authorList>
            <person name="Guo L."/>
            <person name="Winzer T."/>
            <person name="Yang X."/>
            <person name="Li Y."/>
            <person name="Ning Z."/>
            <person name="He Z."/>
            <person name="Teodor R."/>
            <person name="Lu Y."/>
            <person name="Bowser T.A."/>
            <person name="Graham I.A."/>
            <person name="Ye K."/>
        </authorList>
    </citation>
    <scope>NUCLEOTIDE SEQUENCE [LARGE SCALE GENOMIC DNA]</scope>
    <source>
        <strain evidence="4">cv. HN1</strain>
        <tissue evidence="3">Leaves</tissue>
    </source>
</reference>
<organism evidence="3 4">
    <name type="scientific">Papaver somniferum</name>
    <name type="common">Opium poppy</name>
    <dbReference type="NCBI Taxonomy" id="3469"/>
    <lineage>
        <taxon>Eukaryota</taxon>
        <taxon>Viridiplantae</taxon>
        <taxon>Streptophyta</taxon>
        <taxon>Embryophyta</taxon>
        <taxon>Tracheophyta</taxon>
        <taxon>Spermatophyta</taxon>
        <taxon>Magnoliopsida</taxon>
        <taxon>Ranunculales</taxon>
        <taxon>Papaveraceae</taxon>
        <taxon>Papaveroideae</taxon>
        <taxon>Papaver</taxon>
    </lineage>
</organism>
<name>A0A4Y7JE86_PAPSO</name>
<protein>
    <recommendedName>
        <fullName evidence="5">Omega-hydroxypalmitate O-feruloyl transferase</fullName>
    </recommendedName>
</protein>
<sequence>MGSYSSDHLLNNLKIVGKPTLVTPAEETQNGLYFLSNLDQIVPFTFSTVYYFKSSSESLVETIKDSFAKILVYYHPFAGRLKISEDGKLVINCTGEGGVFVEAEVDCNMDEIGDFESTNTKTLSKLVYDIFDDEEIVYDIRQAKSILDVPPLSVQVTKFKCGGFVFGLSVNHCMLDGISLVQFLNSWGEIARGLPLTMHPFLDRTLLKARNPTKVEFTHNEYAEIEDISKDTANLDKEEDLSFKSFIFDPVKLKQLKTKAMEDGGVLQTCSTFEALTAYMWRARCQALKLHPDQIAKLYFAVDGRDRIDPPLPKGYFGNGAMFMSTLCPAGKLLENPMSFTIQLIRNSIKSVTDSYIRSSIDCYEETRTRASLSSTFLVSTWSKLPFHTTDFGWGEPFSFGPVPLPGLDLFLPHGEDRKSINVFLGLPASTMKIFEELMRTDIQSMN</sequence>
<proteinExistence type="inferred from homology"/>
<keyword evidence="2" id="KW-0808">Transferase</keyword>
<accession>A0A4Y7JE86</accession>
<evidence type="ECO:0000313" key="4">
    <source>
        <dbReference type="Proteomes" id="UP000316621"/>
    </source>
</evidence>
<evidence type="ECO:0000256" key="1">
    <source>
        <dbReference type="ARBA" id="ARBA00009861"/>
    </source>
</evidence>
<dbReference type="PANTHER" id="PTHR31642:SF310">
    <property type="entry name" value="FATTY ALCOHOL:CAFFEOYL-COA ACYLTRANSFERASE"/>
    <property type="match status" value="1"/>
</dbReference>
<dbReference type="STRING" id="3469.A0A4Y7JE86"/>
<dbReference type="OrthoDB" id="671439at2759"/>
<dbReference type="OMA" id="FTHHEYA"/>
<dbReference type="Gene3D" id="3.30.559.10">
    <property type="entry name" value="Chloramphenicol acetyltransferase-like domain"/>
    <property type="match status" value="2"/>
</dbReference>
<dbReference type="Proteomes" id="UP000316621">
    <property type="component" value="Chromosome 4"/>
</dbReference>
<dbReference type="Gramene" id="RZC59464">
    <property type="protein sequence ID" value="RZC59464"/>
    <property type="gene ID" value="C5167_006770"/>
</dbReference>
<dbReference type="PANTHER" id="PTHR31642">
    <property type="entry name" value="TRICHOTHECENE 3-O-ACETYLTRANSFERASE"/>
    <property type="match status" value="1"/>
</dbReference>
<dbReference type="InterPro" id="IPR023213">
    <property type="entry name" value="CAT-like_dom_sf"/>
</dbReference>
<dbReference type="GO" id="GO:0016747">
    <property type="term" value="F:acyltransferase activity, transferring groups other than amino-acyl groups"/>
    <property type="evidence" value="ECO:0007669"/>
    <property type="project" value="TreeGrafter"/>
</dbReference>
<evidence type="ECO:0000313" key="3">
    <source>
        <dbReference type="EMBL" id="RZC59464.1"/>
    </source>
</evidence>
<dbReference type="Pfam" id="PF02458">
    <property type="entry name" value="Transferase"/>
    <property type="match status" value="1"/>
</dbReference>
<dbReference type="EMBL" id="CM010718">
    <property type="protein sequence ID" value="RZC59464.1"/>
    <property type="molecule type" value="Genomic_DNA"/>
</dbReference>
<keyword evidence="4" id="KW-1185">Reference proteome</keyword>
<dbReference type="InterPro" id="IPR050317">
    <property type="entry name" value="Plant_Fungal_Acyltransferase"/>
</dbReference>